<evidence type="ECO:0000313" key="5">
    <source>
        <dbReference type="Proteomes" id="UP001175353"/>
    </source>
</evidence>
<dbReference type="AlphaFoldDB" id="A0AAN6FPV0"/>
<keyword evidence="5" id="KW-1185">Reference proteome</keyword>
<name>A0AAN6FPV0_9PEZI</name>
<evidence type="ECO:0000313" key="2">
    <source>
        <dbReference type="EMBL" id="KAK0321072.1"/>
    </source>
</evidence>
<evidence type="ECO:0000313" key="4">
    <source>
        <dbReference type="Proteomes" id="UP001168146"/>
    </source>
</evidence>
<comment type="caution">
    <text evidence="2">The sequence shown here is derived from an EMBL/GenBank/DDBJ whole genome shotgun (WGS) entry which is preliminary data.</text>
</comment>
<reference evidence="2" key="1">
    <citation type="submission" date="2021-12" db="EMBL/GenBank/DDBJ databases">
        <title>Black yeast isolated from Biological Soil Crust.</title>
        <authorList>
            <person name="Kurbessoian T."/>
        </authorList>
    </citation>
    <scope>NUCLEOTIDE SEQUENCE</scope>
    <source>
        <strain evidence="2">CCFEE 5208</strain>
    </source>
</reference>
<dbReference type="Proteomes" id="UP001168146">
    <property type="component" value="Unassembled WGS sequence"/>
</dbReference>
<protein>
    <submittedName>
        <fullName evidence="2">Uncharacterized protein</fullName>
    </submittedName>
</protein>
<sequence length="212" mass="23633">MTSEVPKETEPAAVKASLEDVFLRMGFLKHAPQFHAFHNLAWKFMQAQAASLKVETAQLDESILLPLVDAFMEKHEQRLWPRALDKASLLKHLNHPGGDCAQGHHGKTKRVVCYDIAGRYQMAHDEWRQDMMETGSGIAEDVALAGLLTEFFEVVKGSGDPETELGEAELVRCVLAGKEYGGDGKSAEGLPEVDEDERKLEEAMRVEDRSEQ</sequence>
<proteinExistence type="predicted"/>
<reference evidence="3" key="2">
    <citation type="submission" date="2023-06" db="EMBL/GenBank/DDBJ databases">
        <title>Black Yeasts Isolated from many extreme environments.</title>
        <authorList>
            <person name="Coleine C."/>
            <person name="Stajich J.E."/>
            <person name="Selbmann L."/>
        </authorList>
    </citation>
    <scope>NUCLEOTIDE SEQUENCE</scope>
    <source>
        <strain evidence="3">CCFEE 5200</strain>
    </source>
</reference>
<dbReference type="Proteomes" id="UP001175353">
    <property type="component" value="Unassembled WGS sequence"/>
</dbReference>
<dbReference type="EMBL" id="JAUJLE010000048">
    <property type="protein sequence ID" value="KAK0996667.1"/>
    <property type="molecule type" value="Genomic_DNA"/>
</dbReference>
<dbReference type="EMBL" id="JASUXU010000022">
    <property type="protein sequence ID" value="KAK0321072.1"/>
    <property type="molecule type" value="Genomic_DNA"/>
</dbReference>
<accession>A0AAN6FPV0</accession>
<feature type="compositionally biased region" description="Basic and acidic residues" evidence="1">
    <location>
        <begin position="196"/>
        <end position="212"/>
    </location>
</feature>
<evidence type="ECO:0000256" key="1">
    <source>
        <dbReference type="SAM" id="MobiDB-lite"/>
    </source>
</evidence>
<feature type="region of interest" description="Disordered" evidence="1">
    <location>
        <begin position="179"/>
        <end position="212"/>
    </location>
</feature>
<gene>
    <name evidence="2" type="ORF">LTR82_007989</name>
    <name evidence="3" type="ORF">LTR91_006879</name>
</gene>
<evidence type="ECO:0000313" key="3">
    <source>
        <dbReference type="EMBL" id="KAK0996667.1"/>
    </source>
</evidence>
<organism evidence="2 4">
    <name type="scientific">Friedmanniomyces endolithicus</name>
    <dbReference type="NCBI Taxonomy" id="329885"/>
    <lineage>
        <taxon>Eukaryota</taxon>
        <taxon>Fungi</taxon>
        <taxon>Dikarya</taxon>
        <taxon>Ascomycota</taxon>
        <taxon>Pezizomycotina</taxon>
        <taxon>Dothideomycetes</taxon>
        <taxon>Dothideomycetidae</taxon>
        <taxon>Mycosphaerellales</taxon>
        <taxon>Teratosphaeriaceae</taxon>
        <taxon>Friedmanniomyces</taxon>
    </lineage>
</organism>